<evidence type="ECO:0000313" key="2">
    <source>
        <dbReference type="Proteomes" id="UP000198460"/>
    </source>
</evidence>
<protein>
    <submittedName>
        <fullName evidence="1">Uncharacterized protein</fullName>
    </submittedName>
</protein>
<sequence length="38" mass="4177">MTSRRQLLYIVLPAMCRIDFHDACDAGSPQNPNAGSRA</sequence>
<dbReference type="Proteomes" id="UP000198460">
    <property type="component" value="Unassembled WGS sequence"/>
</dbReference>
<accession>A0A238HBX8</accession>
<reference evidence="1 2" key="1">
    <citation type="submission" date="2017-04" db="EMBL/GenBank/DDBJ databases">
        <authorList>
            <person name="Afonso C.L."/>
            <person name="Miller P.J."/>
            <person name="Scott M.A."/>
            <person name="Spackman E."/>
            <person name="Goraichik I."/>
            <person name="Dimitrov K.M."/>
            <person name="Suarez D.L."/>
            <person name="Swayne D.E."/>
        </authorList>
    </citation>
    <scope>NUCLEOTIDE SEQUENCE [LARGE SCALE GENOMIC DNA]</scope>
    <source>
        <strain evidence="1">LMG 28154</strain>
    </source>
</reference>
<name>A0A238HBX8_9BURK</name>
<dbReference type="EMBL" id="FXAN01000104">
    <property type="protein sequence ID" value="SMG02487.1"/>
    <property type="molecule type" value="Genomic_DNA"/>
</dbReference>
<organism evidence="1 2">
    <name type="scientific">Burkholderia singularis</name>
    <dbReference type="NCBI Taxonomy" id="1503053"/>
    <lineage>
        <taxon>Bacteria</taxon>
        <taxon>Pseudomonadati</taxon>
        <taxon>Pseudomonadota</taxon>
        <taxon>Betaproteobacteria</taxon>
        <taxon>Burkholderiales</taxon>
        <taxon>Burkholderiaceae</taxon>
        <taxon>Burkholderia</taxon>
        <taxon>pseudomallei group</taxon>
    </lineage>
</organism>
<dbReference type="AlphaFoldDB" id="A0A238HBX8"/>
<evidence type="ECO:0000313" key="1">
    <source>
        <dbReference type="EMBL" id="SMG02487.1"/>
    </source>
</evidence>
<gene>
    <name evidence="1" type="ORF">BSIN_5135</name>
</gene>
<proteinExistence type="predicted"/>